<protein>
    <submittedName>
        <fullName evidence="1">Uncharacterized protein</fullName>
    </submittedName>
</protein>
<keyword evidence="2" id="KW-1185">Reference proteome</keyword>
<dbReference type="EMBL" id="JABEZY010257809">
    <property type="protein sequence ID" value="MBA0753744.1"/>
    <property type="molecule type" value="Genomic_DNA"/>
</dbReference>
<dbReference type="Proteomes" id="UP000593579">
    <property type="component" value="Unassembled WGS sequence"/>
</dbReference>
<comment type="caution">
    <text evidence="1">The sequence shown here is derived from an EMBL/GenBank/DDBJ whole genome shotgun (WGS) entry which is preliminary data.</text>
</comment>
<dbReference type="AlphaFoldDB" id="A0A7J9CZK4"/>
<evidence type="ECO:0000313" key="2">
    <source>
        <dbReference type="Proteomes" id="UP000593579"/>
    </source>
</evidence>
<evidence type="ECO:0000313" key="1">
    <source>
        <dbReference type="EMBL" id="MBA0753744.1"/>
    </source>
</evidence>
<gene>
    <name evidence="1" type="ORF">Gogos_021781</name>
</gene>
<sequence length="58" mass="6467">MHVLPNHLKQSGYKSNVSNLNPVHIFDNTWVLLSTDGVVARETGYAATRCVVRDRDGN</sequence>
<organism evidence="1 2">
    <name type="scientific">Gossypium gossypioides</name>
    <name type="common">Mexican cotton</name>
    <name type="synonym">Selera gossypioides</name>
    <dbReference type="NCBI Taxonomy" id="34282"/>
    <lineage>
        <taxon>Eukaryota</taxon>
        <taxon>Viridiplantae</taxon>
        <taxon>Streptophyta</taxon>
        <taxon>Embryophyta</taxon>
        <taxon>Tracheophyta</taxon>
        <taxon>Spermatophyta</taxon>
        <taxon>Magnoliopsida</taxon>
        <taxon>eudicotyledons</taxon>
        <taxon>Gunneridae</taxon>
        <taxon>Pentapetalae</taxon>
        <taxon>rosids</taxon>
        <taxon>malvids</taxon>
        <taxon>Malvales</taxon>
        <taxon>Malvaceae</taxon>
        <taxon>Malvoideae</taxon>
        <taxon>Gossypium</taxon>
    </lineage>
</organism>
<accession>A0A7J9CZK4</accession>
<reference evidence="1 2" key="1">
    <citation type="journal article" date="2019" name="Genome Biol. Evol.">
        <title>Insights into the evolution of the New World diploid cottons (Gossypium, subgenus Houzingenia) based on genome sequencing.</title>
        <authorList>
            <person name="Grover C.E."/>
            <person name="Arick M.A. 2nd"/>
            <person name="Thrash A."/>
            <person name="Conover J.L."/>
            <person name="Sanders W.S."/>
            <person name="Peterson D.G."/>
            <person name="Frelichowski J.E."/>
            <person name="Scheffler J.A."/>
            <person name="Scheffler B.E."/>
            <person name="Wendel J.F."/>
        </authorList>
    </citation>
    <scope>NUCLEOTIDE SEQUENCE [LARGE SCALE GENOMIC DNA]</scope>
    <source>
        <strain evidence="1">5</strain>
        <tissue evidence="1">Leaf</tissue>
    </source>
</reference>
<proteinExistence type="predicted"/>
<name>A0A7J9CZK4_GOSGO</name>